<gene>
    <name evidence="2" type="ORF">ACFFGS_07795</name>
</gene>
<keyword evidence="3" id="KW-1185">Reference proteome</keyword>
<sequence>MVTQTVATILLLAVFMIAFVYYLNSLFLGRNEKHAQPTKKHADHQNDQRDSH</sequence>
<evidence type="ECO:0000256" key="1">
    <source>
        <dbReference type="SAM" id="Phobius"/>
    </source>
</evidence>
<evidence type="ECO:0000313" key="2">
    <source>
        <dbReference type="EMBL" id="MFC0424016.1"/>
    </source>
</evidence>
<feature type="transmembrane region" description="Helical" evidence="1">
    <location>
        <begin position="6"/>
        <end position="23"/>
    </location>
</feature>
<keyword evidence="1" id="KW-0472">Membrane</keyword>
<dbReference type="Proteomes" id="UP001589855">
    <property type="component" value="Unassembled WGS sequence"/>
</dbReference>
<keyword evidence="1" id="KW-1133">Transmembrane helix</keyword>
<evidence type="ECO:0000313" key="3">
    <source>
        <dbReference type="Proteomes" id="UP001589855"/>
    </source>
</evidence>
<accession>A0ABV6K3I0</accession>
<organism evidence="2 3">
    <name type="scientific">Lactiplantibacillus plajomi</name>
    <dbReference type="NCBI Taxonomy" id="1457217"/>
    <lineage>
        <taxon>Bacteria</taxon>
        <taxon>Bacillati</taxon>
        <taxon>Bacillota</taxon>
        <taxon>Bacilli</taxon>
        <taxon>Lactobacillales</taxon>
        <taxon>Lactobacillaceae</taxon>
        <taxon>Lactiplantibacillus</taxon>
    </lineage>
</organism>
<dbReference type="RefSeq" id="WP_170178259.1">
    <property type="nucleotide sequence ID" value="NZ_BAABRM010000047.1"/>
</dbReference>
<keyword evidence="1" id="KW-0812">Transmembrane</keyword>
<name>A0ABV6K3I0_9LACO</name>
<proteinExistence type="predicted"/>
<dbReference type="EMBL" id="JBHLUK010000065">
    <property type="protein sequence ID" value="MFC0424016.1"/>
    <property type="molecule type" value="Genomic_DNA"/>
</dbReference>
<comment type="caution">
    <text evidence="2">The sequence shown here is derived from an EMBL/GenBank/DDBJ whole genome shotgun (WGS) entry which is preliminary data.</text>
</comment>
<reference evidence="2 3" key="1">
    <citation type="submission" date="2024-09" db="EMBL/GenBank/DDBJ databases">
        <authorList>
            <person name="Sun Q."/>
            <person name="Mori K."/>
        </authorList>
    </citation>
    <scope>NUCLEOTIDE SEQUENCE [LARGE SCALE GENOMIC DNA]</scope>
    <source>
        <strain evidence="2 3">TBRC 4575</strain>
    </source>
</reference>
<protein>
    <submittedName>
        <fullName evidence="2">Uncharacterized protein</fullName>
    </submittedName>
</protein>